<evidence type="ECO:0000256" key="11">
    <source>
        <dbReference type="RuleBase" id="RU003750"/>
    </source>
</evidence>
<protein>
    <submittedName>
        <fullName evidence="13">CDP-alcohol phosphatidyltransferase family protein</fullName>
    </submittedName>
</protein>
<dbReference type="PANTHER" id="PTHR14269">
    <property type="entry name" value="CDP-DIACYLGLYCEROL--GLYCEROL-3-PHOSPHATE 3-PHOSPHATIDYLTRANSFERASE-RELATED"/>
    <property type="match status" value="1"/>
</dbReference>
<dbReference type="UniPathway" id="UPA00085"/>
<sequence length="217" mass="23321">MGRVTEPADDALHPAPSAADPLDEDRVLTVPNLISVVRLLCVPLFLWLLFAQEDRLAAAVLLAVLGATDWVDGYIARRFHQVSTVGKVLDPTADRIMLLVGVVSIAVDGSVPWWLGVLTLVREGAVSLAALGMAALGARRIDVTWWGKTGTFLLMFSYPLFLSSHADWALADPARVAAWVCGIPGVAISYYSAAGYVPAARAALRTGRDGRHRHLDV</sequence>
<dbReference type="InterPro" id="IPR048254">
    <property type="entry name" value="CDP_ALCOHOL_P_TRANSF_CS"/>
</dbReference>
<keyword evidence="10" id="KW-1208">Phospholipid metabolism</keyword>
<dbReference type="PANTHER" id="PTHR14269:SF62">
    <property type="entry name" value="CDP-DIACYLGLYCEROL--GLYCEROL-3-PHOSPHATE 3-PHOSPHATIDYLTRANSFERASE 1, CHLOROPLASTIC"/>
    <property type="match status" value="1"/>
</dbReference>
<evidence type="ECO:0000256" key="7">
    <source>
        <dbReference type="ARBA" id="ARBA00023098"/>
    </source>
</evidence>
<evidence type="ECO:0000256" key="2">
    <source>
        <dbReference type="ARBA" id="ARBA00010441"/>
    </source>
</evidence>
<dbReference type="InterPro" id="IPR050324">
    <property type="entry name" value="CDP-alcohol_PTase-I"/>
</dbReference>
<feature type="transmembrane region" description="Helical" evidence="12">
    <location>
        <begin position="150"/>
        <end position="170"/>
    </location>
</feature>
<dbReference type="EMBL" id="CP045851">
    <property type="protein sequence ID" value="QGG95253.1"/>
    <property type="molecule type" value="Genomic_DNA"/>
</dbReference>
<dbReference type="GO" id="GO:0016020">
    <property type="term" value="C:membrane"/>
    <property type="evidence" value="ECO:0007669"/>
    <property type="project" value="UniProtKB-SubCell"/>
</dbReference>
<dbReference type="InterPro" id="IPR004570">
    <property type="entry name" value="Phosphatidylglycerol_P_synth"/>
</dbReference>
<dbReference type="AlphaFoldDB" id="A0A5Q2RHJ9"/>
<evidence type="ECO:0000256" key="12">
    <source>
        <dbReference type="SAM" id="Phobius"/>
    </source>
</evidence>
<accession>A0A5Q2RHJ9</accession>
<keyword evidence="6 12" id="KW-1133">Transmembrane helix</keyword>
<keyword evidence="8 12" id="KW-0472">Membrane</keyword>
<evidence type="ECO:0000256" key="6">
    <source>
        <dbReference type="ARBA" id="ARBA00022989"/>
    </source>
</evidence>
<dbReference type="PROSITE" id="PS00379">
    <property type="entry name" value="CDP_ALCOHOL_P_TRANSF"/>
    <property type="match status" value="1"/>
</dbReference>
<reference evidence="13 14" key="1">
    <citation type="submission" date="2019-11" db="EMBL/GenBank/DDBJ databases">
        <authorList>
            <person name="He Y."/>
        </authorList>
    </citation>
    <scope>NUCLEOTIDE SEQUENCE [LARGE SCALE GENOMIC DNA]</scope>
    <source>
        <strain evidence="13 14">SCSIO 58843</strain>
    </source>
</reference>
<dbReference type="KEGG" id="atq:GH723_09195"/>
<keyword evidence="14" id="KW-1185">Reference proteome</keyword>
<organism evidence="13 14">
    <name type="scientific">Actinomarinicola tropica</name>
    <dbReference type="NCBI Taxonomy" id="2789776"/>
    <lineage>
        <taxon>Bacteria</taxon>
        <taxon>Bacillati</taxon>
        <taxon>Actinomycetota</taxon>
        <taxon>Acidimicrobiia</taxon>
        <taxon>Acidimicrobiales</taxon>
        <taxon>Iamiaceae</taxon>
        <taxon>Actinomarinicola</taxon>
    </lineage>
</organism>
<keyword evidence="7" id="KW-0443">Lipid metabolism</keyword>
<name>A0A5Q2RHJ9_9ACTN</name>
<evidence type="ECO:0000256" key="3">
    <source>
        <dbReference type="ARBA" id="ARBA00022516"/>
    </source>
</evidence>
<evidence type="ECO:0000256" key="10">
    <source>
        <dbReference type="ARBA" id="ARBA00023264"/>
    </source>
</evidence>
<evidence type="ECO:0000256" key="8">
    <source>
        <dbReference type="ARBA" id="ARBA00023136"/>
    </source>
</evidence>
<dbReference type="Proteomes" id="UP000334019">
    <property type="component" value="Chromosome"/>
</dbReference>
<keyword evidence="4 11" id="KW-0808">Transferase</keyword>
<dbReference type="Gene3D" id="1.20.120.1760">
    <property type="match status" value="1"/>
</dbReference>
<dbReference type="Pfam" id="PF01066">
    <property type="entry name" value="CDP-OH_P_transf"/>
    <property type="match status" value="1"/>
</dbReference>
<evidence type="ECO:0000313" key="13">
    <source>
        <dbReference type="EMBL" id="QGG95253.1"/>
    </source>
</evidence>
<dbReference type="InterPro" id="IPR000462">
    <property type="entry name" value="CDP-OH_P_trans"/>
</dbReference>
<evidence type="ECO:0000256" key="1">
    <source>
        <dbReference type="ARBA" id="ARBA00004141"/>
    </source>
</evidence>
<feature type="transmembrane region" description="Helical" evidence="12">
    <location>
        <begin position="30"/>
        <end position="50"/>
    </location>
</feature>
<evidence type="ECO:0000256" key="5">
    <source>
        <dbReference type="ARBA" id="ARBA00022692"/>
    </source>
</evidence>
<dbReference type="GO" id="GO:0008444">
    <property type="term" value="F:CDP-diacylglycerol-glycerol-3-phosphate 3-phosphatidyltransferase activity"/>
    <property type="evidence" value="ECO:0007669"/>
    <property type="project" value="InterPro"/>
</dbReference>
<comment type="similarity">
    <text evidence="2 11">Belongs to the CDP-alcohol phosphatidyltransferase class-I family.</text>
</comment>
<feature type="transmembrane region" description="Helical" evidence="12">
    <location>
        <begin position="56"/>
        <end position="75"/>
    </location>
</feature>
<feature type="transmembrane region" description="Helical" evidence="12">
    <location>
        <begin position="96"/>
        <end position="114"/>
    </location>
</feature>
<dbReference type="PIRSF" id="PIRSF000847">
    <property type="entry name" value="Phos_ph_gly_syn"/>
    <property type="match status" value="1"/>
</dbReference>
<proteinExistence type="inferred from homology"/>
<evidence type="ECO:0000256" key="9">
    <source>
        <dbReference type="ARBA" id="ARBA00023209"/>
    </source>
</evidence>
<keyword evidence="5 12" id="KW-0812">Transmembrane</keyword>
<dbReference type="InterPro" id="IPR043130">
    <property type="entry name" value="CDP-OH_PTrfase_TM_dom"/>
</dbReference>
<keyword evidence="9" id="KW-0594">Phospholipid biosynthesis</keyword>
<comment type="subcellular location">
    <subcellularLocation>
        <location evidence="1">Membrane</location>
        <topology evidence="1">Multi-pass membrane protein</topology>
    </subcellularLocation>
</comment>
<dbReference type="GO" id="GO:0046474">
    <property type="term" value="P:glycerophospholipid biosynthetic process"/>
    <property type="evidence" value="ECO:0007669"/>
    <property type="project" value="TreeGrafter"/>
</dbReference>
<evidence type="ECO:0000256" key="4">
    <source>
        <dbReference type="ARBA" id="ARBA00022679"/>
    </source>
</evidence>
<keyword evidence="3" id="KW-0444">Lipid biosynthesis</keyword>
<feature type="transmembrane region" description="Helical" evidence="12">
    <location>
        <begin position="176"/>
        <end position="199"/>
    </location>
</feature>
<gene>
    <name evidence="13" type="ORF">GH723_09195</name>
</gene>
<evidence type="ECO:0000313" key="14">
    <source>
        <dbReference type="Proteomes" id="UP000334019"/>
    </source>
</evidence>